<dbReference type="EMBL" id="VFIA01000068">
    <property type="protein sequence ID" value="MBC3794954.1"/>
    <property type="molecule type" value="Genomic_DNA"/>
</dbReference>
<evidence type="ECO:0000313" key="2">
    <source>
        <dbReference type="EMBL" id="MBC3794954.1"/>
    </source>
</evidence>
<dbReference type="Pfam" id="PF12762">
    <property type="entry name" value="DDE_Tnp_IS1595"/>
    <property type="match status" value="1"/>
</dbReference>
<feature type="domain" description="ISXO2-like transposase" evidence="1">
    <location>
        <begin position="125"/>
        <end position="306"/>
    </location>
</feature>
<reference evidence="2 3" key="1">
    <citation type="submission" date="2019-06" db="EMBL/GenBank/DDBJ databases">
        <title>Spirosoma utsteinense sp. nov. isolated from Antarctic ice-free soils.</title>
        <authorList>
            <person name="Tahon G."/>
        </authorList>
    </citation>
    <scope>NUCLEOTIDE SEQUENCE [LARGE SCALE GENOMIC DNA]</scope>
    <source>
        <strain evidence="2 3">LMG 31447</strain>
    </source>
</reference>
<gene>
    <name evidence="2" type="ORF">FH603_5486</name>
</gene>
<dbReference type="Proteomes" id="UP000700732">
    <property type="component" value="Unassembled WGS sequence"/>
</dbReference>
<dbReference type="InterPro" id="IPR024442">
    <property type="entry name" value="Transposase_Zn_ribbon"/>
</dbReference>
<name>A0ABR6WEJ1_9BACT</name>
<dbReference type="RefSeq" id="WP_186741974.1">
    <property type="nucleotide sequence ID" value="NZ_VFIA01000068.1"/>
</dbReference>
<keyword evidence="3" id="KW-1185">Reference proteome</keyword>
<evidence type="ECO:0000313" key="3">
    <source>
        <dbReference type="Proteomes" id="UP000700732"/>
    </source>
</evidence>
<dbReference type="InterPro" id="IPR024445">
    <property type="entry name" value="Tnp_ISXO2-like"/>
</dbReference>
<accession>A0ABR6WEJ1</accession>
<dbReference type="PANTHER" id="PTHR47163:SF2">
    <property type="entry name" value="SI:DKEY-17M8.2"/>
    <property type="match status" value="1"/>
</dbReference>
<dbReference type="Pfam" id="PF12760">
    <property type="entry name" value="Zn_ribbon_IS1595"/>
    <property type="match status" value="1"/>
</dbReference>
<dbReference type="SMART" id="SM01126">
    <property type="entry name" value="DDE_Tnp_IS1595"/>
    <property type="match status" value="1"/>
</dbReference>
<dbReference type="NCBIfam" id="NF033547">
    <property type="entry name" value="transpos_IS1595"/>
    <property type="match status" value="1"/>
</dbReference>
<proteinExistence type="predicted"/>
<protein>
    <submittedName>
        <fullName evidence="2">Transposase-like protein</fullName>
    </submittedName>
</protein>
<organism evidence="2 3">
    <name type="scientific">Spirosoma utsteinense</name>
    <dbReference type="NCBI Taxonomy" id="2585773"/>
    <lineage>
        <taxon>Bacteria</taxon>
        <taxon>Pseudomonadati</taxon>
        <taxon>Bacteroidota</taxon>
        <taxon>Cytophagia</taxon>
        <taxon>Cytophagales</taxon>
        <taxon>Cytophagaceae</taxon>
        <taxon>Spirosoma</taxon>
    </lineage>
</organism>
<dbReference type="InterPro" id="IPR053164">
    <property type="entry name" value="IS1016-like_transposase"/>
</dbReference>
<comment type="caution">
    <text evidence="2">The sequence shown here is derived from an EMBL/GenBank/DDBJ whole genome shotgun (WGS) entry which is preliminary data.</text>
</comment>
<dbReference type="PANTHER" id="PTHR47163">
    <property type="entry name" value="DDE_TNP_IS1595 DOMAIN-CONTAINING PROTEIN"/>
    <property type="match status" value="1"/>
</dbReference>
<sequence length="333" mass="37836">MTLPQLVEAFPTELAAIEYFEIVRWGEKPRCPYCNSTYVSAPTKDHRRTCKMCARNGSVTVDTQLHNTRLPLRTWLMAFVLVTDAKKGISAKQLERNLGIHYETAWKMGHQIRALMAIENKELPPFDNIVEMDETFVGGKPRKPNNPVLMGATRTRIDGKLVQLQAEGYDFRPLKGNSAAVDVNVKRGRGSQKKTPVVGIVERDGNVIAEVMKTLTHANLKKMVQKYVDGEDAVLITDTYKGYSRFDKIIEHVQIDHSVAYSYKGVNTNTIESFWAIIKRGIMGQYHQVSVKYLPNYISEFVFKYNNRKDDDMFETLVANAMLTKVGPPKRLS</sequence>
<evidence type="ECO:0000259" key="1">
    <source>
        <dbReference type="SMART" id="SM01126"/>
    </source>
</evidence>